<sequence>MFLRSILNRSYHSCQKN</sequence>
<reference evidence="1" key="1">
    <citation type="submission" date="2017-05" db="UniProtKB">
        <authorList>
            <consortium name="EnsemblMetazoa"/>
        </authorList>
    </citation>
    <scope>IDENTIFICATION</scope>
</reference>
<dbReference type="AlphaFoldDB" id="A0A1X7VS27"/>
<dbReference type="EnsemblMetazoa" id="Aqu2.1.42907_001">
    <property type="protein sequence ID" value="Aqu2.1.42907_001"/>
    <property type="gene ID" value="Aqu2.1.42907"/>
</dbReference>
<name>A0A1X7VS27_AMPQE</name>
<proteinExistence type="predicted"/>
<organism evidence="1">
    <name type="scientific">Amphimedon queenslandica</name>
    <name type="common">Sponge</name>
    <dbReference type="NCBI Taxonomy" id="400682"/>
    <lineage>
        <taxon>Eukaryota</taxon>
        <taxon>Metazoa</taxon>
        <taxon>Porifera</taxon>
        <taxon>Demospongiae</taxon>
        <taxon>Heteroscleromorpha</taxon>
        <taxon>Haplosclerida</taxon>
        <taxon>Niphatidae</taxon>
        <taxon>Amphimedon</taxon>
    </lineage>
</organism>
<accession>A0A1X7VS27</accession>
<dbReference type="InParanoid" id="A0A1X7VS27"/>
<protein>
    <submittedName>
        <fullName evidence="1">Uncharacterized protein</fullName>
    </submittedName>
</protein>
<evidence type="ECO:0000313" key="1">
    <source>
        <dbReference type="EnsemblMetazoa" id="Aqu2.1.42907_001"/>
    </source>
</evidence>